<dbReference type="OrthoDB" id="1704601at2"/>
<dbReference type="AlphaFoldDB" id="A0A1G5S6A7"/>
<keyword evidence="5" id="KW-1185">Reference proteome</keyword>
<dbReference type="RefSeq" id="WP_092592855.1">
    <property type="nucleotide sequence ID" value="NZ_FMWL01000022.1"/>
</dbReference>
<dbReference type="InterPro" id="IPR001119">
    <property type="entry name" value="SLH_dom"/>
</dbReference>
<keyword evidence="1" id="KW-0677">Repeat</keyword>
<evidence type="ECO:0000256" key="1">
    <source>
        <dbReference type="ARBA" id="ARBA00022737"/>
    </source>
</evidence>
<dbReference type="EMBL" id="FMWL01000022">
    <property type="protein sequence ID" value="SCZ81738.1"/>
    <property type="molecule type" value="Genomic_DNA"/>
</dbReference>
<evidence type="ECO:0000256" key="2">
    <source>
        <dbReference type="SAM" id="Phobius"/>
    </source>
</evidence>
<feature type="transmembrane region" description="Helical" evidence="2">
    <location>
        <begin position="9"/>
        <end position="28"/>
    </location>
</feature>
<protein>
    <submittedName>
        <fullName evidence="4">S-layer homology domain-containing protein</fullName>
    </submittedName>
</protein>
<gene>
    <name evidence="4" type="ORF">SAMN03080599_02978</name>
</gene>
<keyword evidence="2" id="KW-0472">Membrane</keyword>
<evidence type="ECO:0000313" key="4">
    <source>
        <dbReference type="EMBL" id="SCZ81738.1"/>
    </source>
</evidence>
<dbReference type="PROSITE" id="PS51272">
    <property type="entry name" value="SLH"/>
    <property type="match status" value="1"/>
</dbReference>
<keyword evidence="2" id="KW-1133">Transmembrane helix</keyword>
<dbReference type="STRING" id="1120920.SAMN03080599_02978"/>
<reference evidence="4 5" key="1">
    <citation type="submission" date="2016-10" db="EMBL/GenBank/DDBJ databases">
        <authorList>
            <person name="de Groot N.N."/>
        </authorList>
    </citation>
    <scope>NUCLEOTIDE SEQUENCE [LARGE SCALE GENOMIC DNA]</scope>
    <source>
        <strain evidence="4 5">DSM 2784</strain>
    </source>
</reference>
<name>A0A1G5S6A7_9FIRM</name>
<evidence type="ECO:0000259" key="3">
    <source>
        <dbReference type="PROSITE" id="PS51272"/>
    </source>
</evidence>
<organism evidence="4 5">
    <name type="scientific">Acidaminobacter hydrogenoformans DSM 2784</name>
    <dbReference type="NCBI Taxonomy" id="1120920"/>
    <lineage>
        <taxon>Bacteria</taxon>
        <taxon>Bacillati</taxon>
        <taxon>Bacillota</taxon>
        <taxon>Clostridia</taxon>
        <taxon>Peptostreptococcales</taxon>
        <taxon>Acidaminobacteraceae</taxon>
        <taxon>Acidaminobacter</taxon>
    </lineage>
</organism>
<sequence>MRLTNREKLLLLVLVFAVIGYFTFKYVVTPQWAALDEKEAVRDDWQAKKTELETIDQTLAQLNTEWAALDGEIQTIGKKYFSLVEEQEEIILLYNELLKTPGIKDVSLNFAEPENLEVEGGQAKLQTVQVAYEGEYTSLWNLLKAIWKFDNRIMVSGLNMAKGETTALSGQISMELHDLSDMTKASDNLVVWFNKDTFVKGNPFTPLPGEPFIGTRYIMKSDSITAAQPVYVKFADITGHWAESAIDNFGRQRLIYGDANNLFYPDMPLTRGEVIILLDGLFEWPTPAQPVDLTEFTDYMELGRYESVMAKAIFKGYLSEYIIGYEDGTLRPNNPISYEEFDLVMQKVLEKPDFSWTTEATKIQADTGHVSAGLDNKDAFMTRAEAVYFLNTLQQ</sequence>
<proteinExistence type="predicted"/>
<keyword evidence="2" id="KW-0812">Transmembrane</keyword>
<dbReference type="Proteomes" id="UP000199208">
    <property type="component" value="Unassembled WGS sequence"/>
</dbReference>
<accession>A0A1G5S6A7</accession>
<evidence type="ECO:0000313" key="5">
    <source>
        <dbReference type="Proteomes" id="UP000199208"/>
    </source>
</evidence>
<dbReference type="Pfam" id="PF00395">
    <property type="entry name" value="SLH"/>
    <property type="match status" value="2"/>
</dbReference>
<feature type="domain" description="SLH" evidence="3">
    <location>
        <begin position="229"/>
        <end position="292"/>
    </location>
</feature>